<dbReference type="InterPro" id="IPR036188">
    <property type="entry name" value="FAD/NAD-bd_sf"/>
</dbReference>
<dbReference type="Pfam" id="PF07992">
    <property type="entry name" value="Pyr_redox_2"/>
    <property type="match status" value="1"/>
</dbReference>
<keyword evidence="3" id="KW-1185">Reference proteome</keyword>
<evidence type="ECO:0000259" key="1">
    <source>
        <dbReference type="Pfam" id="PF07992"/>
    </source>
</evidence>
<accession>A0A5B8RTV1</accession>
<proteinExistence type="predicted"/>
<dbReference type="AlphaFoldDB" id="A0A5B8RTV1"/>
<feature type="domain" description="FAD/NAD(P)-binding" evidence="1">
    <location>
        <begin position="6"/>
        <end position="305"/>
    </location>
</feature>
<dbReference type="PANTHER" id="PTHR43755">
    <property type="match status" value="1"/>
</dbReference>
<gene>
    <name evidence="2" type="ORF">FOZ74_03375</name>
</gene>
<sequence length="378" mass="41480">MSSPGITVLGSGFGALSTVRELRARLCTAPITLISPRAELHYLPGSIWIPSGRRRREDLVVPLAPFFERMKVRHVQAEVTGLEDAGRTVLIRGAERIANDALVIATGGRFIRKLPGIEHAITPCEGISAAEEIRERLGAMAGGAIAIGFSGNPKEPAAVRGGPMFEFLFAIDTQLRREGRRGQFTLTFFHPKAEPGKRLGEQAVQGILAEMRRRGIQTHLGHKPLRFEEDKVVTEGGEIPADLILFMSGMTGNAWLDATALPRSPGGLVAADAQCRVRGWPRTYVVGDAGSFPGPDWAPKQAHMADLQARAAAQNLIDALAGRPETAGFKTELLCIIDTLEQGKLVWRTDARTIALPWLRPLHWAKAHFERRYLKRYR</sequence>
<reference evidence="2 3" key="1">
    <citation type="submission" date="2019-07" db="EMBL/GenBank/DDBJ databases">
        <title>Complete genome sequence of Comamonas sp. NLF 7-7 isolated from livestock.</title>
        <authorList>
            <person name="Kim D.H."/>
            <person name="Kim J.G."/>
        </authorList>
    </citation>
    <scope>NUCLEOTIDE SEQUENCE [LARGE SCALE GENOMIC DNA]</scope>
    <source>
        <strain evidence="2 3">NLF 7-7</strain>
    </source>
</reference>
<dbReference type="OrthoDB" id="9781621at2"/>
<dbReference type="RefSeq" id="WP_146911746.1">
    <property type="nucleotide sequence ID" value="NZ_CP042344.1"/>
</dbReference>
<dbReference type="Gene3D" id="3.50.50.100">
    <property type="match status" value="1"/>
</dbReference>
<dbReference type="PANTHER" id="PTHR43755:SF1">
    <property type="entry name" value="FAD-DEPENDENT PYRIDINE NUCLEOTIDE-DISULPHIDE OXIDOREDUCTASE"/>
    <property type="match status" value="1"/>
</dbReference>
<dbReference type="KEGG" id="cof:FOZ74_03375"/>
<organism evidence="2 3">
    <name type="scientific">Comamonas flocculans</name>
    <dbReference type="NCBI Taxonomy" id="2597701"/>
    <lineage>
        <taxon>Bacteria</taxon>
        <taxon>Pseudomonadati</taxon>
        <taxon>Pseudomonadota</taxon>
        <taxon>Betaproteobacteria</taxon>
        <taxon>Burkholderiales</taxon>
        <taxon>Comamonadaceae</taxon>
        <taxon>Comamonas</taxon>
    </lineage>
</organism>
<dbReference type="SUPFAM" id="SSF51905">
    <property type="entry name" value="FAD/NAD(P)-binding domain"/>
    <property type="match status" value="2"/>
</dbReference>
<evidence type="ECO:0000313" key="2">
    <source>
        <dbReference type="EMBL" id="QEA12152.1"/>
    </source>
</evidence>
<dbReference type="EMBL" id="CP042344">
    <property type="protein sequence ID" value="QEA12152.1"/>
    <property type="molecule type" value="Genomic_DNA"/>
</dbReference>
<evidence type="ECO:0000313" key="3">
    <source>
        <dbReference type="Proteomes" id="UP000321199"/>
    </source>
</evidence>
<dbReference type="GO" id="GO:0016491">
    <property type="term" value="F:oxidoreductase activity"/>
    <property type="evidence" value="ECO:0007669"/>
    <property type="project" value="InterPro"/>
</dbReference>
<dbReference type="InterPro" id="IPR023753">
    <property type="entry name" value="FAD/NAD-binding_dom"/>
</dbReference>
<name>A0A5B8RTV1_9BURK</name>
<dbReference type="Proteomes" id="UP000321199">
    <property type="component" value="Chromosome"/>
</dbReference>
<dbReference type="InterPro" id="IPR052541">
    <property type="entry name" value="SQRD"/>
</dbReference>
<protein>
    <submittedName>
        <fullName evidence="2">NAD(P)/FAD-dependent oxidoreductase</fullName>
    </submittedName>
</protein>